<dbReference type="OrthoDB" id="9774900at2"/>
<evidence type="ECO:0000313" key="3">
    <source>
        <dbReference type="Proteomes" id="UP000237968"/>
    </source>
</evidence>
<proteinExistence type="predicted"/>
<reference evidence="2 3" key="1">
    <citation type="submission" date="2018-03" db="EMBL/GenBank/DDBJ databases">
        <title>Draft Genome Sequences of the Obligatory Marine Myxobacteria Enhygromyxa salina SWB005.</title>
        <authorList>
            <person name="Poehlein A."/>
            <person name="Moghaddam J.A."/>
            <person name="Harms H."/>
            <person name="Alanjari M."/>
            <person name="Koenig G.M."/>
            <person name="Daniel R."/>
            <person name="Schaeberle T.F."/>
        </authorList>
    </citation>
    <scope>NUCLEOTIDE SEQUENCE [LARGE SCALE GENOMIC DNA]</scope>
    <source>
        <strain evidence="2 3">SWB005</strain>
    </source>
</reference>
<dbReference type="Proteomes" id="UP000237968">
    <property type="component" value="Unassembled WGS sequence"/>
</dbReference>
<evidence type="ECO:0000313" key="2">
    <source>
        <dbReference type="EMBL" id="PRP94154.1"/>
    </source>
</evidence>
<comment type="caution">
    <text evidence="2">The sequence shown here is derived from an EMBL/GenBank/DDBJ whole genome shotgun (WGS) entry which is preliminary data.</text>
</comment>
<dbReference type="Pfam" id="PF11350">
    <property type="entry name" value="DUF3152"/>
    <property type="match status" value="1"/>
</dbReference>
<evidence type="ECO:0000259" key="1">
    <source>
        <dbReference type="Pfam" id="PF11350"/>
    </source>
</evidence>
<accession>A0A2S9XMN8</accession>
<gene>
    <name evidence="2" type="ORF">ENSA5_41090</name>
</gene>
<sequence length="235" mass="26086">MGASGPGMSTLNLWLLGWLLSARSFLDLGAGESLDAAREHIRGQEYWVLRDPARPTVPFREARERGAIGYRVLIEVGLEAELPTWVRTVGAVLDDPRGWKAAGRELVRVDARERFVVLLARPQTVDRLCRPLRTVGKYSCGRAGRASLNLTRWREGAAPWGEEIEGYRVYMINHEVGHLLGMPHQRCEGEGEPAAVMVQQTMGLGGCEPSGWPAARELERLGARWNRLFGSEDSG</sequence>
<organism evidence="2 3">
    <name type="scientific">Enhygromyxa salina</name>
    <dbReference type="NCBI Taxonomy" id="215803"/>
    <lineage>
        <taxon>Bacteria</taxon>
        <taxon>Pseudomonadati</taxon>
        <taxon>Myxococcota</taxon>
        <taxon>Polyangia</taxon>
        <taxon>Nannocystales</taxon>
        <taxon>Nannocystaceae</taxon>
        <taxon>Enhygromyxa</taxon>
    </lineage>
</organism>
<name>A0A2S9XMN8_9BACT</name>
<feature type="domain" description="DUF3152" evidence="1">
    <location>
        <begin position="68"/>
        <end position="204"/>
    </location>
</feature>
<protein>
    <recommendedName>
        <fullName evidence="1">DUF3152 domain-containing protein</fullName>
    </recommendedName>
</protein>
<dbReference type="AlphaFoldDB" id="A0A2S9XMN8"/>
<keyword evidence="3" id="KW-1185">Reference proteome</keyword>
<dbReference type="EMBL" id="PVNK01000179">
    <property type="protein sequence ID" value="PRP94154.1"/>
    <property type="molecule type" value="Genomic_DNA"/>
</dbReference>
<dbReference type="SUPFAM" id="SSF55486">
    <property type="entry name" value="Metalloproteases ('zincins'), catalytic domain"/>
    <property type="match status" value="1"/>
</dbReference>
<dbReference type="InterPro" id="IPR022603">
    <property type="entry name" value="DUF3152"/>
</dbReference>